<feature type="disulfide bond" evidence="9">
    <location>
        <begin position="158"/>
        <end position="173"/>
    </location>
</feature>
<dbReference type="GO" id="GO:0016324">
    <property type="term" value="C:apical plasma membrane"/>
    <property type="evidence" value="ECO:0007669"/>
    <property type="project" value="TreeGrafter"/>
</dbReference>
<dbReference type="InterPro" id="IPR002172">
    <property type="entry name" value="LDrepeatLR_classA_rpt"/>
</dbReference>
<keyword evidence="8" id="KW-0325">Glycoprotein</keyword>
<keyword evidence="6 9" id="KW-1015">Disulfide bond</keyword>
<evidence type="ECO:0000256" key="6">
    <source>
        <dbReference type="ARBA" id="ARBA00023157"/>
    </source>
</evidence>
<proteinExistence type="predicted"/>
<evidence type="ECO:0000256" key="1">
    <source>
        <dbReference type="ARBA" id="ARBA00004167"/>
    </source>
</evidence>
<dbReference type="OMA" id="VCNTAND"/>
<evidence type="ECO:0000256" key="4">
    <source>
        <dbReference type="ARBA" id="ARBA00022989"/>
    </source>
</evidence>
<dbReference type="Pfam" id="PF00057">
    <property type="entry name" value="Ldl_recept_a"/>
    <property type="match status" value="3"/>
</dbReference>
<dbReference type="GO" id="GO:0043235">
    <property type="term" value="C:receptor complex"/>
    <property type="evidence" value="ECO:0007669"/>
    <property type="project" value="TreeGrafter"/>
</dbReference>
<dbReference type="PANTHER" id="PTHR22722:SF12">
    <property type="entry name" value="EGF-LIKE DOMAIN-CONTAINING PROTEIN"/>
    <property type="match status" value="1"/>
</dbReference>
<keyword evidence="2" id="KW-0812">Transmembrane</keyword>
<keyword evidence="11" id="KW-1185">Reference proteome</keyword>
<dbReference type="SMART" id="SM00192">
    <property type="entry name" value="LDLa"/>
    <property type="match status" value="3"/>
</dbReference>
<dbReference type="SUPFAM" id="SSF57424">
    <property type="entry name" value="LDL receptor-like module"/>
    <property type="match status" value="3"/>
</dbReference>
<dbReference type="PROSITE" id="PS01209">
    <property type="entry name" value="LDLRA_1"/>
    <property type="match status" value="2"/>
</dbReference>
<reference evidence="10" key="2">
    <citation type="submission" date="2025-09" db="UniProtKB">
        <authorList>
            <consortium name="Ensembl"/>
        </authorList>
    </citation>
    <scope>IDENTIFICATION</scope>
</reference>
<evidence type="ECO:0000256" key="7">
    <source>
        <dbReference type="ARBA" id="ARBA00023170"/>
    </source>
</evidence>
<dbReference type="GO" id="GO:0006898">
    <property type="term" value="P:receptor-mediated endocytosis"/>
    <property type="evidence" value="ECO:0007669"/>
    <property type="project" value="TreeGrafter"/>
</dbReference>
<comment type="caution">
    <text evidence="9">Lacks conserved residue(s) required for the propagation of feature annotation.</text>
</comment>
<accession>A0A3Q2FUH6</accession>
<dbReference type="Ensembl" id="ENSCVAT00000029673.1">
    <property type="protein sequence ID" value="ENSCVAP00000010755.1"/>
    <property type="gene ID" value="ENSCVAG00000012932.1"/>
</dbReference>
<dbReference type="InterPro" id="IPR036055">
    <property type="entry name" value="LDL_receptor-like_sf"/>
</dbReference>
<dbReference type="Gene3D" id="4.10.400.10">
    <property type="entry name" value="Low-density Lipoprotein Receptor"/>
    <property type="match status" value="3"/>
</dbReference>
<dbReference type="STRING" id="28743.ENSCVAP00000010755"/>
<dbReference type="GeneTree" id="ENSGT00940000162544"/>
<keyword evidence="4" id="KW-1133">Transmembrane helix</keyword>
<evidence type="ECO:0000256" key="2">
    <source>
        <dbReference type="ARBA" id="ARBA00022692"/>
    </source>
</evidence>
<evidence type="ECO:0000256" key="9">
    <source>
        <dbReference type="PROSITE-ProRule" id="PRU00124"/>
    </source>
</evidence>
<sequence>NNSLFSAGLKGYAAKKSDRKHRYSLNGCFIRQSDFSFRQTLMDSKLLHYIPPSCASPSVLCPGSSICIKPTQMCDGKRDCPDGSDEKCVKRSDFRCKDRRSCIPKSQVCDGRSQCNDGSDELNCPSTVPTAPNKVLKCRYGSKPCRDDQRCIFLEHFCDGEKDCQDGSDEEGCVPGPPLGFEECPEMVAMNAFCIVKDLFRLVV</sequence>
<keyword evidence="7" id="KW-0675">Receptor</keyword>
<dbReference type="PANTHER" id="PTHR22722">
    <property type="entry name" value="LOW-DENSITY LIPOPROTEIN RECEPTOR-RELATED PROTEIN 2-RELATED"/>
    <property type="match status" value="1"/>
</dbReference>
<keyword evidence="5" id="KW-0472">Membrane</keyword>
<evidence type="ECO:0000256" key="3">
    <source>
        <dbReference type="ARBA" id="ARBA00022737"/>
    </source>
</evidence>
<comment type="subcellular location">
    <subcellularLocation>
        <location evidence="1">Membrane</location>
        <topology evidence="1">Single-pass membrane protein</topology>
    </subcellularLocation>
</comment>
<evidence type="ECO:0000313" key="10">
    <source>
        <dbReference type="Ensembl" id="ENSCVAP00000010755.1"/>
    </source>
</evidence>
<dbReference type="PROSITE" id="PS50068">
    <property type="entry name" value="LDLRA_2"/>
    <property type="match status" value="3"/>
</dbReference>
<evidence type="ECO:0000256" key="8">
    <source>
        <dbReference type="ARBA" id="ARBA00023180"/>
    </source>
</evidence>
<keyword evidence="3" id="KW-0677">Repeat</keyword>
<evidence type="ECO:0000256" key="5">
    <source>
        <dbReference type="ARBA" id="ARBA00023136"/>
    </source>
</evidence>
<organism evidence="10 11">
    <name type="scientific">Cyprinodon variegatus</name>
    <name type="common">Sheepshead minnow</name>
    <dbReference type="NCBI Taxonomy" id="28743"/>
    <lineage>
        <taxon>Eukaryota</taxon>
        <taxon>Metazoa</taxon>
        <taxon>Chordata</taxon>
        <taxon>Craniata</taxon>
        <taxon>Vertebrata</taxon>
        <taxon>Euteleostomi</taxon>
        <taxon>Actinopterygii</taxon>
        <taxon>Neopterygii</taxon>
        <taxon>Teleostei</taxon>
        <taxon>Neoteleostei</taxon>
        <taxon>Acanthomorphata</taxon>
        <taxon>Ovalentaria</taxon>
        <taxon>Atherinomorphae</taxon>
        <taxon>Cyprinodontiformes</taxon>
        <taxon>Cyprinodontidae</taxon>
        <taxon>Cyprinodon</taxon>
    </lineage>
</organism>
<dbReference type="AlphaFoldDB" id="A0A3Q2FUH6"/>
<evidence type="ECO:0000313" key="11">
    <source>
        <dbReference type="Proteomes" id="UP000265020"/>
    </source>
</evidence>
<dbReference type="GO" id="GO:0042562">
    <property type="term" value="F:hormone binding"/>
    <property type="evidence" value="ECO:0007669"/>
    <property type="project" value="TreeGrafter"/>
</dbReference>
<name>A0A3Q2FUH6_CYPVA</name>
<dbReference type="InterPro" id="IPR023415">
    <property type="entry name" value="LDLR_class-A_CS"/>
</dbReference>
<dbReference type="PRINTS" id="PR00261">
    <property type="entry name" value="LDLRECEPTOR"/>
</dbReference>
<feature type="disulfide bond" evidence="9">
    <location>
        <begin position="109"/>
        <end position="124"/>
    </location>
</feature>
<protein>
    <submittedName>
        <fullName evidence="10">Uncharacterized protein</fullName>
    </submittedName>
</protein>
<dbReference type="CDD" id="cd00112">
    <property type="entry name" value="LDLa"/>
    <property type="match status" value="3"/>
</dbReference>
<dbReference type="Proteomes" id="UP000265020">
    <property type="component" value="Unassembled WGS sequence"/>
</dbReference>
<reference evidence="10" key="1">
    <citation type="submission" date="2025-08" db="UniProtKB">
        <authorList>
            <consortium name="Ensembl"/>
        </authorList>
    </citation>
    <scope>IDENTIFICATION</scope>
</reference>
<dbReference type="InterPro" id="IPR051221">
    <property type="entry name" value="LDLR-related"/>
</dbReference>